<dbReference type="WBParaSite" id="TREG1_131070.1">
    <property type="protein sequence ID" value="TREG1_131070.1"/>
    <property type="gene ID" value="TREG1_131070"/>
</dbReference>
<reference evidence="2" key="2">
    <citation type="submission" date="2023-11" db="UniProtKB">
        <authorList>
            <consortium name="WormBaseParasite"/>
        </authorList>
    </citation>
    <scope>IDENTIFICATION</scope>
</reference>
<keyword evidence="1" id="KW-1185">Reference proteome</keyword>
<sequence length="66" mass="7461">MDNNSLLSLSRFIGKERFNKCQMHTTLKESDMLLKAGSVMILLSTCYKLCLNSILSINSNKSLKFS</sequence>
<evidence type="ECO:0000313" key="1">
    <source>
        <dbReference type="Proteomes" id="UP000050795"/>
    </source>
</evidence>
<accession>A0AA85J5X6</accession>
<dbReference type="AlphaFoldDB" id="A0AA85J5X6"/>
<organism evidence="1 2">
    <name type="scientific">Trichobilharzia regenti</name>
    <name type="common">Nasal bird schistosome</name>
    <dbReference type="NCBI Taxonomy" id="157069"/>
    <lineage>
        <taxon>Eukaryota</taxon>
        <taxon>Metazoa</taxon>
        <taxon>Spiralia</taxon>
        <taxon>Lophotrochozoa</taxon>
        <taxon>Platyhelminthes</taxon>
        <taxon>Trematoda</taxon>
        <taxon>Digenea</taxon>
        <taxon>Strigeidida</taxon>
        <taxon>Schistosomatoidea</taxon>
        <taxon>Schistosomatidae</taxon>
        <taxon>Trichobilharzia</taxon>
    </lineage>
</organism>
<protein>
    <submittedName>
        <fullName evidence="2">Uncharacterized protein</fullName>
    </submittedName>
</protein>
<name>A0AA85J5X6_TRIRE</name>
<evidence type="ECO:0000313" key="2">
    <source>
        <dbReference type="WBParaSite" id="TREG1_131070.1"/>
    </source>
</evidence>
<proteinExistence type="predicted"/>
<reference evidence="1" key="1">
    <citation type="submission" date="2022-06" db="EMBL/GenBank/DDBJ databases">
        <authorList>
            <person name="Berger JAMES D."/>
            <person name="Berger JAMES D."/>
        </authorList>
    </citation>
    <scope>NUCLEOTIDE SEQUENCE [LARGE SCALE GENOMIC DNA]</scope>
</reference>
<dbReference type="Proteomes" id="UP000050795">
    <property type="component" value="Unassembled WGS sequence"/>
</dbReference>